<keyword evidence="8 10" id="KW-0808">Transferase</keyword>
<dbReference type="InterPro" id="IPR045085">
    <property type="entry name" value="HLD_clamp_pol_III_gamma_tau"/>
</dbReference>
<evidence type="ECO:0000256" key="7">
    <source>
        <dbReference type="ARBA" id="ARBA00049244"/>
    </source>
</evidence>
<dbReference type="InterPro" id="IPR050238">
    <property type="entry name" value="DNA_Rep/Repair_Clamp_Loader"/>
</dbReference>
<protein>
    <recommendedName>
        <fullName evidence="8">DNA polymerase III subunit gamma/tau</fullName>
        <ecNumber evidence="8">2.7.7.7</ecNumber>
    </recommendedName>
</protein>
<dbReference type="CDD" id="cd00009">
    <property type="entry name" value="AAA"/>
    <property type="match status" value="1"/>
</dbReference>
<dbReference type="NCBIfam" id="TIGR02397">
    <property type="entry name" value="dnaX_nterm"/>
    <property type="match status" value="1"/>
</dbReference>
<dbReference type="InterPro" id="IPR012763">
    <property type="entry name" value="DNA_pol_III_sug/sutau_N"/>
</dbReference>
<dbReference type="PANTHER" id="PTHR11669:SF0">
    <property type="entry name" value="PROTEIN STICHEL-LIKE 2"/>
    <property type="match status" value="1"/>
</dbReference>
<organism evidence="10 11">
    <name type="scientific">Candidatus Woesebacteria bacterium GW2011_GWC1_43_10b</name>
    <dbReference type="NCBI Taxonomy" id="1618585"/>
    <lineage>
        <taxon>Bacteria</taxon>
        <taxon>Candidatus Woeseibacteriota</taxon>
    </lineage>
</organism>
<evidence type="ECO:0000256" key="4">
    <source>
        <dbReference type="ARBA" id="ARBA00022833"/>
    </source>
</evidence>
<evidence type="ECO:0000256" key="3">
    <source>
        <dbReference type="ARBA" id="ARBA00022741"/>
    </source>
</evidence>
<dbReference type="Gene3D" id="3.30.300.180">
    <property type="match status" value="1"/>
</dbReference>
<dbReference type="SUPFAM" id="SSF52540">
    <property type="entry name" value="P-loop containing nucleoside triphosphate hydrolases"/>
    <property type="match status" value="1"/>
</dbReference>
<dbReference type="GO" id="GO:0009360">
    <property type="term" value="C:DNA polymerase III complex"/>
    <property type="evidence" value="ECO:0007669"/>
    <property type="project" value="InterPro"/>
</dbReference>
<keyword evidence="8" id="KW-0235">DNA replication</keyword>
<keyword evidence="8 10" id="KW-0548">Nucleotidyltransferase</keyword>
<evidence type="ECO:0000256" key="6">
    <source>
        <dbReference type="ARBA" id="ARBA00022932"/>
    </source>
</evidence>
<dbReference type="Pfam" id="PF13177">
    <property type="entry name" value="DNA_pol3_delta2"/>
    <property type="match status" value="1"/>
</dbReference>
<evidence type="ECO:0000256" key="5">
    <source>
        <dbReference type="ARBA" id="ARBA00022840"/>
    </source>
</evidence>
<dbReference type="GO" id="GO:0046872">
    <property type="term" value="F:metal ion binding"/>
    <property type="evidence" value="ECO:0007669"/>
    <property type="project" value="UniProtKB-KW"/>
</dbReference>
<evidence type="ECO:0000256" key="1">
    <source>
        <dbReference type="ARBA" id="ARBA00006360"/>
    </source>
</evidence>
<proteinExistence type="inferred from homology"/>
<comment type="caution">
    <text evidence="10">The sequence shown here is derived from an EMBL/GenBank/DDBJ whole genome shotgun (WGS) entry which is preliminary data.</text>
</comment>
<dbReference type="PANTHER" id="PTHR11669">
    <property type="entry name" value="REPLICATION FACTOR C / DNA POLYMERASE III GAMMA-TAU SUBUNIT"/>
    <property type="match status" value="1"/>
</dbReference>
<feature type="domain" description="AAA+ ATPase" evidence="9">
    <location>
        <begin position="33"/>
        <end position="182"/>
    </location>
</feature>
<comment type="catalytic activity">
    <reaction evidence="7 8">
        <text>DNA(n) + a 2'-deoxyribonucleoside 5'-triphosphate = DNA(n+1) + diphosphate</text>
        <dbReference type="Rhea" id="RHEA:22508"/>
        <dbReference type="Rhea" id="RHEA-COMP:17339"/>
        <dbReference type="Rhea" id="RHEA-COMP:17340"/>
        <dbReference type="ChEBI" id="CHEBI:33019"/>
        <dbReference type="ChEBI" id="CHEBI:61560"/>
        <dbReference type="ChEBI" id="CHEBI:173112"/>
        <dbReference type="EC" id="2.7.7.7"/>
    </reaction>
</comment>
<dbReference type="Proteomes" id="UP000034611">
    <property type="component" value="Unassembled WGS sequence"/>
</dbReference>
<dbReference type="EC" id="2.7.7.7" evidence="8"/>
<keyword evidence="6 8" id="KW-0239">DNA-directed DNA polymerase</keyword>
<reference evidence="10 11" key="1">
    <citation type="journal article" date="2015" name="Nature">
        <title>rRNA introns, odd ribosomes, and small enigmatic genomes across a large radiation of phyla.</title>
        <authorList>
            <person name="Brown C.T."/>
            <person name="Hug L.A."/>
            <person name="Thomas B.C."/>
            <person name="Sharon I."/>
            <person name="Castelle C.J."/>
            <person name="Singh A."/>
            <person name="Wilkins M.J."/>
            <person name="Williams K.H."/>
            <person name="Banfield J.F."/>
        </authorList>
    </citation>
    <scope>NUCLEOTIDE SEQUENCE [LARGE SCALE GENOMIC DNA]</scope>
</reference>
<dbReference type="Pfam" id="PF22608">
    <property type="entry name" value="DNAX_ATPase_lid"/>
    <property type="match status" value="1"/>
</dbReference>
<dbReference type="PATRIC" id="fig|1618585.3.peg.144"/>
<dbReference type="Gene3D" id="1.10.8.60">
    <property type="match status" value="1"/>
</dbReference>
<comment type="subunit">
    <text evidence="8">DNA polymerase III contains a core (composed of alpha, epsilon and theta chains) that associates with a tau subunit. This core dimerizes to form the POLIII' complex. PolIII' associates with the gamma complex (composed of gamma, delta, delta', psi and chi chains) and with the beta chain to form the complete DNA polymerase III complex.</text>
</comment>
<dbReference type="Gene3D" id="3.40.50.300">
    <property type="entry name" value="P-loop containing nucleotide triphosphate hydrolases"/>
    <property type="match status" value="1"/>
</dbReference>
<dbReference type="EMBL" id="LCEY01000009">
    <property type="protein sequence ID" value="KKS80771.1"/>
    <property type="molecule type" value="Genomic_DNA"/>
</dbReference>
<gene>
    <name evidence="8" type="primary">dnaX</name>
    <name evidence="10" type="ORF">UV56_C0009G0005</name>
</gene>
<dbReference type="InterPro" id="IPR003593">
    <property type="entry name" value="AAA+_ATPase"/>
</dbReference>
<dbReference type="AlphaFoldDB" id="A0A0G1ECL9"/>
<dbReference type="InterPro" id="IPR048448">
    <property type="entry name" value="DnaX-like_C"/>
</dbReference>
<dbReference type="InterPro" id="IPR027417">
    <property type="entry name" value="P-loop_NTPase"/>
</dbReference>
<dbReference type="GO" id="GO:0006261">
    <property type="term" value="P:DNA-templated DNA replication"/>
    <property type="evidence" value="ECO:0007669"/>
    <property type="project" value="TreeGrafter"/>
</dbReference>
<evidence type="ECO:0000259" key="9">
    <source>
        <dbReference type="SMART" id="SM00382"/>
    </source>
</evidence>
<keyword evidence="5 8" id="KW-0067">ATP-binding</keyword>
<comment type="function">
    <text evidence="8">DNA polymerase III is a complex, multichain enzyme responsible for most of the replicative synthesis in bacteria. This DNA polymerase also exhibits 3' to 5' exonuclease activity.</text>
</comment>
<dbReference type="GO" id="GO:0003887">
    <property type="term" value="F:DNA-directed DNA polymerase activity"/>
    <property type="evidence" value="ECO:0007669"/>
    <property type="project" value="UniProtKB-KW"/>
</dbReference>
<evidence type="ECO:0000313" key="11">
    <source>
        <dbReference type="Proteomes" id="UP000034611"/>
    </source>
</evidence>
<evidence type="ECO:0000256" key="2">
    <source>
        <dbReference type="ARBA" id="ARBA00022723"/>
    </source>
</evidence>
<evidence type="ECO:0000313" key="10">
    <source>
        <dbReference type="EMBL" id="KKS80771.1"/>
    </source>
</evidence>
<sequence>MTLYLKYRPQTVDELDLERVRESLKKIVASGRIPHAFLFAGPKGTGKTSAARILAKIVNCQAKPDRALQDEGLPCNKCGQCLAIQKGSSLDVVELDAASHRGIDDIRALRENVALSPSSGKKKVYIIDEAHMLTTEAANAFLKTLEEPPEHVIFIFATTDPHRLPETVRSRLTHIIFRKATLKEVGRQLERVIAGEKIKVEEGVVDAIAKAADGSFRDAVKILEQLSLESKKITKKTAEDFLQEGMPQTLDAFFSCLADKDREGSLRLIEDGVAAGLNIRNYVDLIFGKIHKALLAGEGLPGEALPGFTKQELLDLIKLLSDAKREMAFCPVIELPLEIAVIKWCHAKRGPALQDGAKKKDQEIESPEIKDVVNLPWQAVMTAIRPQNSSVEALLRAARPVEFDGQTLKLGVFYKFHKEKLETPQYTGILESTIETVIGAPVRVVCVLTEPEKRTVKPQKEPVLTEPGDKDIIQTAKEIFGS</sequence>
<name>A0A0G1ECL9_9BACT</name>
<keyword evidence="4" id="KW-0862">Zinc</keyword>
<dbReference type="GO" id="GO:0005524">
    <property type="term" value="F:ATP binding"/>
    <property type="evidence" value="ECO:0007669"/>
    <property type="project" value="UniProtKB-KW"/>
</dbReference>
<keyword evidence="2" id="KW-0479">Metal-binding</keyword>
<evidence type="ECO:0000256" key="8">
    <source>
        <dbReference type="RuleBase" id="RU364063"/>
    </source>
</evidence>
<dbReference type="Pfam" id="PF20964">
    <property type="entry name" value="DnaX_C"/>
    <property type="match status" value="1"/>
</dbReference>
<keyword evidence="3 8" id="KW-0547">Nucleotide-binding</keyword>
<accession>A0A0G1ECL9</accession>
<dbReference type="SMART" id="SM00382">
    <property type="entry name" value="AAA"/>
    <property type="match status" value="1"/>
</dbReference>
<comment type="similarity">
    <text evidence="1 8">Belongs to the DnaX/STICHEL family.</text>
</comment>
<dbReference type="InterPro" id="IPR038454">
    <property type="entry name" value="DnaA_N_sf"/>
</dbReference>